<evidence type="ECO:0000256" key="1">
    <source>
        <dbReference type="SAM" id="MobiDB-lite"/>
    </source>
</evidence>
<dbReference type="KEGG" id="vbh:CMV30_17015"/>
<sequence length="148" mass="16478">MKPLGLSFAFLCVSAVLRADSFVADRHCSGVAEILQKKLPELAVDRLFEAKRDGAEWHYAFWTKAEKTWFEEVRITVRQKAAYSSVVVVEVFRLDGGLVKTKSKPEPLAAAVWTTKIGELLKEEPNQSLQHNASTGSVSNFQSPARRG</sequence>
<dbReference type="EMBL" id="CP023344">
    <property type="protein sequence ID" value="ATC65510.1"/>
    <property type="molecule type" value="Genomic_DNA"/>
</dbReference>
<evidence type="ECO:0000313" key="3">
    <source>
        <dbReference type="Proteomes" id="UP000217265"/>
    </source>
</evidence>
<accession>A0A290QE58</accession>
<reference evidence="2 3" key="1">
    <citation type="submission" date="2017-09" db="EMBL/GenBank/DDBJ databases">
        <title>Complete genome sequence of Verrucomicrobial strain HZ-65, isolated from freshwater.</title>
        <authorList>
            <person name="Choi A."/>
        </authorList>
    </citation>
    <scope>NUCLEOTIDE SEQUENCE [LARGE SCALE GENOMIC DNA]</scope>
    <source>
        <strain evidence="2 3">HZ-65</strain>
    </source>
</reference>
<gene>
    <name evidence="2" type="ORF">CMV30_17015</name>
</gene>
<dbReference type="Proteomes" id="UP000217265">
    <property type="component" value="Chromosome"/>
</dbReference>
<feature type="region of interest" description="Disordered" evidence="1">
    <location>
        <begin position="125"/>
        <end position="148"/>
    </location>
</feature>
<protein>
    <submittedName>
        <fullName evidence="2">Uncharacterized protein</fullName>
    </submittedName>
</protein>
<evidence type="ECO:0000313" key="2">
    <source>
        <dbReference type="EMBL" id="ATC65510.1"/>
    </source>
</evidence>
<feature type="compositionally biased region" description="Polar residues" evidence="1">
    <location>
        <begin position="126"/>
        <end position="148"/>
    </location>
</feature>
<dbReference type="AlphaFoldDB" id="A0A290QE58"/>
<keyword evidence="3" id="KW-1185">Reference proteome</keyword>
<proteinExistence type="predicted"/>
<organism evidence="2 3">
    <name type="scientific">Nibricoccus aquaticus</name>
    <dbReference type="NCBI Taxonomy" id="2576891"/>
    <lineage>
        <taxon>Bacteria</taxon>
        <taxon>Pseudomonadati</taxon>
        <taxon>Verrucomicrobiota</taxon>
        <taxon>Opitutia</taxon>
        <taxon>Opitutales</taxon>
        <taxon>Opitutaceae</taxon>
        <taxon>Nibricoccus</taxon>
    </lineage>
</organism>
<name>A0A290QE58_9BACT</name>